<evidence type="ECO:0000313" key="1">
    <source>
        <dbReference type="EMBL" id="KAL2863196.1"/>
    </source>
</evidence>
<dbReference type="EMBL" id="JBFXLQ010000055">
    <property type="protein sequence ID" value="KAL2863196.1"/>
    <property type="molecule type" value="Genomic_DNA"/>
</dbReference>
<keyword evidence="2" id="KW-1185">Reference proteome</keyword>
<comment type="caution">
    <text evidence="1">The sequence shown here is derived from an EMBL/GenBank/DDBJ whole genome shotgun (WGS) entry which is preliminary data.</text>
</comment>
<organism evidence="1 2">
    <name type="scientific">Aspergillus lucknowensis</name>
    <dbReference type="NCBI Taxonomy" id="176173"/>
    <lineage>
        <taxon>Eukaryota</taxon>
        <taxon>Fungi</taxon>
        <taxon>Dikarya</taxon>
        <taxon>Ascomycota</taxon>
        <taxon>Pezizomycotina</taxon>
        <taxon>Eurotiomycetes</taxon>
        <taxon>Eurotiomycetidae</taxon>
        <taxon>Eurotiales</taxon>
        <taxon>Aspergillaceae</taxon>
        <taxon>Aspergillus</taxon>
        <taxon>Aspergillus subgen. Nidulantes</taxon>
    </lineage>
</organism>
<gene>
    <name evidence="1" type="ORF">BJX67DRAFT_384940</name>
</gene>
<name>A0ABR4LF74_9EURO</name>
<protein>
    <submittedName>
        <fullName evidence="1">Uncharacterized protein</fullName>
    </submittedName>
</protein>
<evidence type="ECO:0000313" key="2">
    <source>
        <dbReference type="Proteomes" id="UP001610432"/>
    </source>
</evidence>
<reference evidence="1 2" key="1">
    <citation type="submission" date="2024-07" db="EMBL/GenBank/DDBJ databases">
        <title>Section-level genome sequencing and comparative genomics of Aspergillus sections Usti and Cavernicolus.</title>
        <authorList>
            <consortium name="Lawrence Berkeley National Laboratory"/>
            <person name="Nybo J.L."/>
            <person name="Vesth T.C."/>
            <person name="Theobald S."/>
            <person name="Frisvad J.C."/>
            <person name="Larsen T.O."/>
            <person name="Kjaerboelling I."/>
            <person name="Rothschild-Mancinelli K."/>
            <person name="Lyhne E.K."/>
            <person name="Kogle M.E."/>
            <person name="Barry K."/>
            <person name="Clum A."/>
            <person name="Na H."/>
            <person name="Ledsgaard L."/>
            <person name="Lin J."/>
            <person name="Lipzen A."/>
            <person name="Kuo A."/>
            <person name="Riley R."/>
            <person name="Mondo S."/>
            <person name="Labutti K."/>
            <person name="Haridas S."/>
            <person name="Pangalinan J."/>
            <person name="Salamov A.A."/>
            <person name="Simmons B.A."/>
            <person name="Magnuson J.K."/>
            <person name="Chen J."/>
            <person name="Drula E."/>
            <person name="Henrissat B."/>
            <person name="Wiebenga A."/>
            <person name="Lubbers R.J."/>
            <person name="Gomes A.C."/>
            <person name="Macurrencykelacurrency M.R."/>
            <person name="Stajich J."/>
            <person name="Grigoriev I.V."/>
            <person name="Mortensen U.H."/>
            <person name="De Vries R.P."/>
            <person name="Baker S.E."/>
            <person name="Andersen M.R."/>
        </authorList>
    </citation>
    <scope>NUCLEOTIDE SEQUENCE [LARGE SCALE GENOMIC DNA]</scope>
    <source>
        <strain evidence="1 2">CBS 449.75</strain>
    </source>
</reference>
<accession>A0ABR4LF74</accession>
<dbReference type="RefSeq" id="XP_070882175.1">
    <property type="nucleotide sequence ID" value="XM_071033761.1"/>
</dbReference>
<dbReference type="Proteomes" id="UP001610432">
    <property type="component" value="Unassembled WGS sequence"/>
</dbReference>
<dbReference type="GeneID" id="98148833"/>
<proteinExistence type="predicted"/>
<sequence length="112" mass="11797">MPSACDFGPLVLSEFVAGSVDMFSGAGSARQLLEITVFFANEALLSVTATADPPTSRPVYTSPGYALVLGRRAGACVRRNYVAGGRVVVVDSVYLFGAVEDGLAGMRRHLRV</sequence>